<evidence type="ECO:0000259" key="2">
    <source>
        <dbReference type="PROSITE" id="PS51029"/>
    </source>
</evidence>
<dbReference type="PROSITE" id="PS51029">
    <property type="entry name" value="MADF"/>
    <property type="match status" value="1"/>
</dbReference>
<dbReference type="Proteomes" id="UP001652628">
    <property type="component" value="Chromosome X"/>
</dbReference>
<dbReference type="PANTHER" id="PTHR12243:SF67">
    <property type="entry name" value="COREPRESSOR OF PANGOLIN, ISOFORM A-RELATED"/>
    <property type="match status" value="1"/>
</dbReference>
<dbReference type="GeneID" id="108018851"/>
<evidence type="ECO:0000256" key="1">
    <source>
        <dbReference type="PROSITE-ProRule" id="PRU00371"/>
    </source>
</evidence>
<proteinExistence type="predicted"/>
<gene>
    <name evidence="5" type="primary">LOC108018851</name>
</gene>
<dbReference type="Pfam" id="PF10545">
    <property type="entry name" value="MADF_DNA_bdg"/>
    <property type="match status" value="1"/>
</dbReference>
<dbReference type="RefSeq" id="XP_016941929.2">
    <property type="nucleotide sequence ID" value="XM_017086440.3"/>
</dbReference>
<protein>
    <recommendedName>
        <fullName evidence="6">MADF domain-containing protein</fullName>
    </recommendedName>
</protein>
<dbReference type="InterPro" id="IPR006578">
    <property type="entry name" value="MADF-dom"/>
</dbReference>
<dbReference type="GO" id="GO:0005634">
    <property type="term" value="C:nucleus"/>
    <property type="evidence" value="ECO:0007669"/>
    <property type="project" value="UniProtKB-SubCell"/>
</dbReference>
<reference evidence="5" key="1">
    <citation type="submission" date="2025-08" db="UniProtKB">
        <authorList>
            <consortium name="RefSeq"/>
        </authorList>
    </citation>
    <scope>IDENTIFICATION</scope>
</reference>
<keyword evidence="4" id="KW-1185">Reference proteome</keyword>
<evidence type="ECO:0008006" key="6">
    <source>
        <dbReference type="Google" id="ProtNLM"/>
    </source>
</evidence>
<comment type="subcellular location">
    <subcellularLocation>
        <location evidence="1">Nucleus</location>
    </subcellularLocation>
</comment>
<name>A0AB39ZS25_DROSZ</name>
<evidence type="ECO:0000259" key="3">
    <source>
        <dbReference type="PROSITE" id="PS51031"/>
    </source>
</evidence>
<dbReference type="InterPro" id="IPR039353">
    <property type="entry name" value="TF_Adf1"/>
</dbReference>
<dbReference type="PROSITE" id="PS51031">
    <property type="entry name" value="BESS"/>
    <property type="match status" value="1"/>
</dbReference>
<dbReference type="SMART" id="SM00595">
    <property type="entry name" value="MADF"/>
    <property type="match status" value="1"/>
</dbReference>
<dbReference type="GO" id="GO:0003677">
    <property type="term" value="F:DNA binding"/>
    <property type="evidence" value="ECO:0007669"/>
    <property type="project" value="InterPro"/>
</dbReference>
<feature type="domain" description="BESS" evidence="3">
    <location>
        <begin position="213"/>
        <end position="252"/>
    </location>
</feature>
<dbReference type="PANTHER" id="PTHR12243">
    <property type="entry name" value="MADF DOMAIN TRANSCRIPTION FACTOR"/>
    <property type="match status" value="1"/>
</dbReference>
<sequence>MDMETAPYSYFPTLYPAKSTAMSTKYLPKALPAKLDKSRLLKEIACRPAIWDTRVNFCDRRLQMLRDWPAVAKAVSFSVDECKRLWKGLRGNYRFEMRRNHLDCRWRYFKQMEFMRGVFSVPKENYVPPVKKPRRQQVIYITLDEGGLHFEQPETLFQVVDKLEAGLDIDEELTKLLGSENWLWDPNLDLNFTLVEEPIPSQPLDLRKRAESNDPDYTYLMGLVSTVQSLSDRSRRRFRILAKNLLNRVLDNDQQTQYTHKA</sequence>
<dbReference type="InterPro" id="IPR004210">
    <property type="entry name" value="BESS_motif"/>
</dbReference>
<dbReference type="AlphaFoldDB" id="A0AB39ZS25"/>
<dbReference type="GO" id="GO:0006357">
    <property type="term" value="P:regulation of transcription by RNA polymerase II"/>
    <property type="evidence" value="ECO:0007669"/>
    <property type="project" value="TreeGrafter"/>
</dbReference>
<evidence type="ECO:0000313" key="4">
    <source>
        <dbReference type="Proteomes" id="UP001652628"/>
    </source>
</evidence>
<accession>A0AB39ZS25</accession>
<evidence type="ECO:0000313" key="5">
    <source>
        <dbReference type="RefSeq" id="XP_016941929.2"/>
    </source>
</evidence>
<keyword evidence="1" id="KW-0539">Nucleus</keyword>
<feature type="domain" description="MADF" evidence="2">
    <location>
        <begin position="39"/>
        <end position="120"/>
    </location>
</feature>
<organism evidence="4 5">
    <name type="scientific">Drosophila suzukii</name>
    <name type="common">Spotted-wing drosophila fruit fly</name>
    <dbReference type="NCBI Taxonomy" id="28584"/>
    <lineage>
        <taxon>Eukaryota</taxon>
        <taxon>Metazoa</taxon>
        <taxon>Ecdysozoa</taxon>
        <taxon>Arthropoda</taxon>
        <taxon>Hexapoda</taxon>
        <taxon>Insecta</taxon>
        <taxon>Pterygota</taxon>
        <taxon>Neoptera</taxon>
        <taxon>Endopterygota</taxon>
        <taxon>Diptera</taxon>
        <taxon>Brachycera</taxon>
        <taxon>Muscomorpha</taxon>
        <taxon>Ephydroidea</taxon>
        <taxon>Drosophilidae</taxon>
        <taxon>Drosophila</taxon>
        <taxon>Sophophora</taxon>
    </lineage>
</organism>
<dbReference type="GO" id="GO:0005667">
    <property type="term" value="C:transcription regulator complex"/>
    <property type="evidence" value="ECO:0007669"/>
    <property type="project" value="TreeGrafter"/>
</dbReference>